<dbReference type="Pfam" id="PF08302">
    <property type="entry name" value="tRNA_lig_CPD"/>
    <property type="match status" value="1"/>
</dbReference>
<dbReference type="InterPro" id="IPR012387">
    <property type="entry name" value="Trl1_fun"/>
</dbReference>
<dbReference type="InParanoid" id="A0A165Q3W3"/>
<keyword evidence="8" id="KW-1185">Reference proteome</keyword>
<accession>A0A165Q3W3</accession>
<dbReference type="Pfam" id="PF09511">
    <property type="entry name" value="RNA_lig_T4_1"/>
    <property type="match status" value="1"/>
</dbReference>
<dbReference type="STRING" id="1314781.A0A165Q3W3"/>
<comment type="catalytic activity">
    <reaction evidence="1">
        <text>ATP + (ribonucleotide)n-3'-hydroxyl + 5'-phospho-(ribonucleotide)m = (ribonucleotide)n+m + AMP + diphosphate.</text>
        <dbReference type="EC" id="6.5.1.3"/>
    </reaction>
</comment>
<comment type="similarity">
    <text evidence="1">Belongs to the TRL1 family.</text>
</comment>
<evidence type="ECO:0000256" key="2">
    <source>
        <dbReference type="PIRSR" id="PIRSR019634-50"/>
    </source>
</evidence>
<dbReference type="GO" id="GO:0003972">
    <property type="term" value="F:RNA ligase (ATP) activity"/>
    <property type="evidence" value="ECO:0007669"/>
    <property type="project" value="UniProtKB-UniRule"/>
</dbReference>
<sequence length="828" mass="92259">MTFPCPTMTPDELAESTSLISRMRQISKKDRKLISSSEYTAPADKAIKIRSWKMNEFKYYQVPSPFPTLARGVFTQWLPAREGQEEGAEGGHWRIVARGYDKFFNIGETGWTTWTSLETHTEAPYDLTLKSNGCIIFVAALTPDKLLVTSKHSLGPLGGHEVSHAQMGERWLDKHLATVGKTQADFAARLWKDNWTAVFELCDDSFEEHVLPIAKDKTGLHLHGINTSQPAFHTQPPAFLQQFAKEWGFIETAFITLDSVAEVRKFTEECSKTGSWNGEAIEGFVVRTRVKAGMSQNEEQGDARRSAPPYPAGSGLFFKVKFDEPYMMYRDFREITKTLISASAKVGGIANARVPQSKLRRPETKVYRAWVEGEIRRDRSQFEGYTNNHGIIATRDRFYEWLRTDAGQRALASEQGKKSGPTVKNTDAATKSSSDKPVVGQKWVIVPVAIPGCGKTAVAVALTHLFGFGHTQSDDVKAKKAAPVFLSNVAKLLDKHDVVIADKNNHLRQHRQGLRSAVANVRPPVKLLALNWATGNLPASTVHRICADRIGTRGANHQSLVPGETGRAHEDVLWRFLSDADPLEDDEVDASVEMDLSEGFEEALARAVEGIVDVLQLPMPSQEQIGEALGKARSYEAKNKAPEPKTNGKDRVKAPRYYAFLPEVDVAAAVEQRILKDDTPKELKDLWEAARTSKTPLIVDRPHVTLVHEKALDVPEEKAFWDKCAALAPNATFKLVIDRLVYDGRVVAAVVKDVRPAEEDEKAGELVAAFPDAIRRRLHVTAARRDKNVPPVEAKALVEKWRKNQKEVKELEFEEEIEAVARVKGLVA</sequence>
<dbReference type="Gene3D" id="3.40.50.300">
    <property type="entry name" value="P-loop containing nucleotide triphosphate hydrolases"/>
    <property type="match status" value="1"/>
</dbReference>
<keyword evidence="1" id="KW-0819">tRNA processing</keyword>
<dbReference type="PANTHER" id="PTHR32004">
    <property type="entry name" value="TRNA LIGASE"/>
    <property type="match status" value="1"/>
</dbReference>
<dbReference type="GO" id="GO:0008081">
    <property type="term" value="F:phosphoric diester hydrolase activity"/>
    <property type="evidence" value="ECO:0007669"/>
    <property type="project" value="InterPro"/>
</dbReference>
<feature type="domain" description="tRNA ligase phosphodiesterase" evidence="4">
    <location>
        <begin position="630"/>
        <end position="825"/>
    </location>
</feature>
<dbReference type="OrthoDB" id="276239at2759"/>
<feature type="region of interest" description="Disordered" evidence="3">
    <location>
        <begin position="411"/>
        <end position="434"/>
    </location>
</feature>
<dbReference type="AlphaFoldDB" id="A0A165Q3W3"/>
<proteinExistence type="inferred from homology"/>
<dbReference type="EMBL" id="KV425885">
    <property type="protein sequence ID" value="KZW03041.1"/>
    <property type="molecule type" value="Genomic_DNA"/>
</dbReference>
<keyword evidence="1" id="KW-0436">Ligase</keyword>
<feature type="active site" description="N6-AMP-lysine intermediate" evidence="2">
    <location>
        <position position="130"/>
    </location>
</feature>
<feature type="domain" description="T4 RNA ligase 1-like N-terminal" evidence="6">
    <location>
        <begin position="70"/>
        <end position="326"/>
    </location>
</feature>
<dbReference type="GO" id="GO:0005634">
    <property type="term" value="C:nucleus"/>
    <property type="evidence" value="ECO:0007669"/>
    <property type="project" value="TreeGrafter"/>
</dbReference>
<evidence type="ECO:0000259" key="4">
    <source>
        <dbReference type="Pfam" id="PF08302"/>
    </source>
</evidence>
<evidence type="ECO:0000313" key="8">
    <source>
        <dbReference type="Proteomes" id="UP000077266"/>
    </source>
</evidence>
<dbReference type="PIRSF" id="PIRSF019634">
    <property type="entry name" value="tRNA_lig_yeast"/>
    <property type="match status" value="1"/>
</dbReference>
<dbReference type="InterPro" id="IPR015965">
    <property type="entry name" value="tRNA_lig_PDEase"/>
</dbReference>
<dbReference type="EC" id="6.5.1.3" evidence="1"/>
<evidence type="ECO:0000256" key="3">
    <source>
        <dbReference type="SAM" id="MobiDB-lite"/>
    </source>
</evidence>
<dbReference type="InterPro" id="IPR015966">
    <property type="entry name" value="tRNA_lig_kin_fungi"/>
</dbReference>
<evidence type="ECO:0000259" key="5">
    <source>
        <dbReference type="Pfam" id="PF08303"/>
    </source>
</evidence>
<evidence type="ECO:0000259" key="6">
    <source>
        <dbReference type="Pfam" id="PF09511"/>
    </source>
</evidence>
<feature type="compositionally biased region" description="Polar residues" evidence="3">
    <location>
        <begin position="422"/>
        <end position="432"/>
    </location>
</feature>
<dbReference type="Pfam" id="PF08303">
    <property type="entry name" value="tRNA_lig_kinase"/>
    <property type="match status" value="1"/>
</dbReference>
<dbReference type="Proteomes" id="UP000077266">
    <property type="component" value="Unassembled WGS sequence"/>
</dbReference>
<name>A0A165Q3W3_EXIGL</name>
<feature type="domain" description="tRNA ligase kinase" evidence="5">
    <location>
        <begin position="444"/>
        <end position="583"/>
    </location>
</feature>
<dbReference type="FunCoup" id="A0A165Q3W3">
    <property type="interactions" value="251"/>
</dbReference>
<reference evidence="7 8" key="1">
    <citation type="journal article" date="2016" name="Mol. Biol. Evol.">
        <title>Comparative Genomics of Early-Diverging Mushroom-Forming Fungi Provides Insights into the Origins of Lignocellulose Decay Capabilities.</title>
        <authorList>
            <person name="Nagy L.G."/>
            <person name="Riley R."/>
            <person name="Tritt A."/>
            <person name="Adam C."/>
            <person name="Daum C."/>
            <person name="Floudas D."/>
            <person name="Sun H."/>
            <person name="Yadav J.S."/>
            <person name="Pangilinan J."/>
            <person name="Larsson K.H."/>
            <person name="Matsuura K."/>
            <person name="Barry K."/>
            <person name="Labutti K."/>
            <person name="Kuo R."/>
            <person name="Ohm R.A."/>
            <person name="Bhattacharya S.S."/>
            <person name="Shirouzu T."/>
            <person name="Yoshinaga Y."/>
            <person name="Martin F.M."/>
            <person name="Grigoriev I.V."/>
            <person name="Hibbett D.S."/>
        </authorList>
    </citation>
    <scope>NUCLEOTIDE SEQUENCE [LARGE SCALE GENOMIC DNA]</scope>
    <source>
        <strain evidence="7 8">HHB12029</strain>
    </source>
</reference>
<evidence type="ECO:0000313" key="7">
    <source>
        <dbReference type="EMBL" id="KZW03041.1"/>
    </source>
</evidence>
<dbReference type="PANTHER" id="PTHR32004:SF1">
    <property type="entry name" value="TRNA LIGASE"/>
    <property type="match status" value="1"/>
</dbReference>
<dbReference type="SUPFAM" id="SSF52540">
    <property type="entry name" value="P-loop containing nucleoside triphosphate hydrolases"/>
    <property type="match status" value="1"/>
</dbReference>
<dbReference type="GO" id="GO:0051730">
    <property type="term" value="F:GTP-dependent polyribonucleotide 5'-hydroxyl-kinase activity"/>
    <property type="evidence" value="ECO:0007669"/>
    <property type="project" value="InterPro"/>
</dbReference>
<evidence type="ECO:0000256" key="1">
    <source>
        <dbReference type="PIRNR" id="PIRNR019634"/>
    </source>
</evidence>
<organism evidence="7 8">
    <name type="scientific">Exidia glandulosa HHB12029</name>
    <dbReference type="NCBI Taxonomy" id="1314781"/>
    <lineage>
        <taxon>Eukaryota</taxon>
        <taxon>Fungi</taxon>
        <taxon>Dikarya</taxon>
        <taxon>Basidiomycota</taxon>
        <taxon>Agaricomycotina</taxon>
        <taxon>Agaricomycetes</taxon>
        <taxon>Auriculariales</taxon>
        <taxon>Exidiaceae</taxon>
        <taxon>Exidia</taxon>
    </lineage>
</organism>
<protein>
    <recommendedName>
        <fullName evidence="1">tRNA ligase</fullName>
        <ecNumber evidence="1">6.5.1.3</ecNumber>
    </recommendedName>
</protein>
<dbReference type="InterPro" id="IPR019039">
    <property type="entry name" value="T4-Rnl1-like_N"/>
</dbReference>
<gene>
    <name evidence="7" type="ORF">EXIGLDRAFT_664659</name>
</gene>
<dbReference type="InterPro" id="IPR027417">
    <property type="entry name" value="P-loop_NTPase"/>
</dbReference>
<dbReference type="GO" id="GO:0006388">
    <property type="term" value="P:tRNA splicing, via endonucleolytic cleavage and ligation"/>
    <property type="evidence" value="ECO:0007669"/>
    <property type="project" value="UniProtKB-UniRule"/>
</dbReference>
<dbReference type="GO" id="GO:0005524">
    <property type="term" value="F:ATP binding"/>
    <property type="evidence" value="ECO:0007669"/>
    <property type="project" value="UniProtKB-UniRule"/>
</dbReference>